<dbReference type="EMBL" id="JACWEZ010000005">
    <property type="protein sequence ID" value="MBD1223114.1"/>
    <property type="molecule type" value="Genomic_DNA"/>
</dbReference>
<gene>
    <name evidence="1" type="ORF">IC602_10905</name>
</gene>
<keyword evidence="2" id="KW-1185">Reference proteome</keyword>
<sequence length="105" mass="12415">MNGNEKEQQIINNYQNDEKMMILIYAQWCINHELDPISLYMEAYPYQENNNALAEAIELTVTKEESDEISSDMLMNVLQLFGNNDLAFIVQREIEKIEKQEPRNR</sequence>
<comment type="caution">
    <text evidence="1">The sequence shown here is derived from an EMBL/GenBank/DDBJ whole genome shotgun (WGS) entry which is preliminary data.</text>
</comment>
<dbReference type="Proteomes" id="UP000621631">
    <property type="component" value="Unassembled WGS sequence"/>
</dbReference>
<reference evidence="1 2" key="1">
    <citation type="submission" date="2020-09" db="EMBL/GenBank/DDBJ databases">
        <title>Draft Genome Sequences of Oil-Oxidizing Bacteria Halomonas titanicae, Marinobacter lutaoensis, and Virgibacillus halodenitrificans Isolated from Highly Saline Environments.</title>
        <authorList>
            <person name="Grouzdev D.S."/>
            <person name="Sokolova D.S."/>
            <person name="Semenova E.M."/>
            <person name="Borzenkov I.A."/>
            <person name="Bidzhieva S.K."/>
            <person name="Poltaraus A.B."/>
            <person name="Nazina T.N."/>
        </authorList>
    </citation>
    <scope>NUCLEOTIDE SEQUENCE [LARGE SCALE GENOMIC DNA]</scope>
    <source>
        <strain evidence="1 2">VKM B-3472D</strain>
    </source>
</reference>
<protein>
    <submittedName>
        <fullName evidence="1">Uncharacterized protein</fullName>
    </submittedName>
</protein>
<evidence type="ECO:0000313" key="1">
    <source>
        <dbReference type="EMBL" id="MBD1223114.1"/>
    </source>
</evidence>
<organism evidence="1 2">
    <name type="scientific">Virgibacillus halodenitrificans</name>
    <name type="common">Bacillus halodenitrificans</name>
    <dbReference type="NCBI Taxonomy" id="1482"/>
    <lineage>
        <taxon>Bacteria</taxon>
        <taxon>Bacillati</taxon>
        <taxon>Bacillota</taxon>
        <taxon>Bacilli</taxon>
        <taxon>Bacillales</taxon>
        <taxon>Bacillaceae</taxon>
        <taxon>Virgibacillus</taxon>
    </lineage>
</organism>
<accession>A0ABR7VRR3</accession>
<proteinExistence type="predicted"/>
<evidence type="ECO:0000313" key="2">
    <source>
        <dbReference type="Proteomes" id="UP000621631"/>
    </source>
</evidence>
<name>A0ABR7VRR3_VIRHA</name>
<dbReference type="RefSeq" id="WP_060681140.1">
    <property type="nucleotide sequence ID" value="NZ_CP033049.1"/>
</dbReference>